<keyword evidence="1" id="KW-1133">Transmembrane helix</keyword>
<keyword evidence="1" id="KW-0812">Transmembrane</keyword>
<evidence type="ECO:0000313" key="3">
    <source>
        <dbReference type="Proteomes" id="UP001474120"/>
    </source>
</evidence>
<dbReference type="Proteomes" id="UP001474120">
    <property type="component" value="Unassembled WGS sequence"/>
</dbReference>
<proteinExistence type="predicted"/>
<evidence type="ECO:0000256" key="1">
    <source>
        <dbReference type="SAM" id="Phobius"/>
    </source>
</evidence>
<protein>
    <recommendedName>
        <fullName evidence="4">Riboflavin synthase subunit beta</fullName>
    </recommendedName>
</protein>
<evidence type="ECO:0008006" key="4">
    <source>
        <dbReference type="Google" id="ProtNLM"/>
    </source>
</evidence>
<accession>A0ABU9L0N1</accession>
<keyword evidence="3" id="KW-1185">Reference proteome</keyword>
<sequence>MFGNAFKPRAHYVFNYKPRYYDERKERLEKLKEKYKNKDNSVTDIPKITISKDHLRSSWQRHKKMSSNRAVNIRLAIIITILVGILAYLFELHKLF</sequence>
<keyword evidence="1" id="KW-0472">Membrane</keyword>
<reference evidence="2 3" key="1">
    <citation type="submission" date="2024-04" db="EMBL/GenBank/DDBJ databases">
        <title>whole genome sequencing of Lutimonas vermicola strain IMCC1616.</title>
        <authorList>
            <person name="Bae S.S."/>
        </authorList>
    </citation>
    <scope>NUCLEOTIDE SEQUENCE [LARGE SCALE GENOMIC DNA]</scope>
    <source>
        <strain evidence="2 3">IMCC1616</strain>
    </source>
</reference>
<gene>
    <name evidence="2" type="ORF">AABB81_01510</name>
</gene>
<dbReference type="RefSeq" id="WP_342158122.1">
    <property type="nucleotide sequence ID" value="NZ_JBCDNA010000001.1"/>
</dbReference>
<dbReference type="EMBL" id="JBCDNA010000001">
    <property type="protein sequence ID" value="MEL4454555.1"/>
    <property type="molecule type" value="Genomic_DNA"/>
</dbReference>
<feature type="transmembrane region" description="Helical" evidence="1">
    <location>
        <begin position="71"/>
        <end position="90"/>
    </location>
</feature>
<organism evidence="2 3">
    <name type="scientific">Lutimonas vermicola</name>
    <dbReference type="NCBI Taxonomy" id="414288"/>
    <lineage>
        <taxon>Bacteria</taxon>
        <taxon>Pseudomonadati</taxon>
        <taxon>Bacteroidota</taxon>
        <taxon>Flavobacteriia</taxon>
        <taxon>Flavobacteriales</taxon>
        <taxon>Flavobacteriaceae</taxon>
        <taxon>Lutimonas</taxon>
    </lineage>
</organism>
<comment type="caution">
    <text evidence="2">The sequence shown here is derived from an EMBL/GenBank/DDBJ whole genome shotgun (WGS) entry which is preliminary data.</text>
</comment>
<name>A0ABU9L0N1_9FLAO</name>
<evidence type="ECO:0000313" key="2">
    <source>
        <dbReference type="EMBL" id="MEL4454555.1"/>
    </source>
</evidence>